<feature type="region of interest" description="Disordered" evidence="1">
    <location>
        <begin position="38"/>
        <end position="99"/>
    </location>
</feature>
<evidence type="ECO:0000313" key="3">
    <source>
        <dbReference type="Proteomes" id="UP000314294"/>
    </source>
</evidence>
<evidence type="ECO:0000313" key="2">
    <source>
        <dbReference type="EMBL" id="TNN30698.1"/>
    </source>
</evidence>
<evidence type="ECO:0000256" key="1">
    <source>
        <dbReference type="SAM" id="MobiDB-lite"/>
    </source>
</evidence>
<dbReference type="AlphaFoldDB" id="A0A4Z2EPF1"/>
<feature type="compositionally biased region" description="Polar residues" evidence="1">
    <location>
        <begin position="86"/>
        <end position="99"/>
    </location>
</feature>
<dbReference type="EMBL" id="SRLO01004214">
    <property type="protein sequence ID" value="TNN30698.1"/>
    <property type="molecule type" value="Genomic_DNA"/>
</dbReference>
<dbReference type="Proteomes" id="UP000314294">
    <property type="component" value="Unassembled WGS sequence"/>
</dbReference>
<feature type="compositionally biased region" description="Acidic residues" evidence="1">
    <location>
        <begin position="55"/>
        <end position="73"/>
    </location>
</feature>
<proteinExistence type="predicted"/>
<sequence>MYGANAEINGTNTRRPLCTAPVTAGSYAAFTTRSFDRKARGAEWGWGEPGRAKEEEVEEEKEEEVEEEVEEVEERAGRAEPRCLKGQSTLQVPVSQRSS</sequence>
<reference evidence="2 3" key="1">
    <citation type="submission" date="2019-03" db="EMBL/GenBank/DDBJ databases">
        <title>First draft genome of Liparis tanakae, snailfish: a comprehensive survey of snailfish specific genes.</title>
        <authorList>
            <person name="Kim W."/>
            <person name="Song I."/>
            <person name="Jeong J.-H."/>
            <person name="Kim D."/>
            <person name="Kim S."/>
            <person name="Ryu S."/>
            <person name="Song J.Y."/>
            <person name="Lee S.K."/>
        </authorList>
    </citation>
    <scope>NUCLEOTIDE SEQUENCE [LARGE SCALE GENOMIC DNA]</scope>
    <source>
        <tissue evidence="2">Muscle</tissue>
    </source>
</reference>
<accession>A0A4Z2EPF1</accession>
<protein>
    <submittedName>
        <fullName evidence="2">Uncharacterized protein</fullName>
    </submittedName>
</protein>
<keyword evidence="3" id="KW-1185">Reference proteome</keyword>
<feature type="compositionally biased region" description="Basic and acidic residues" evidence="1">
    <location>
        <begin position="74"/>
        <end position="83"/>
    </location>
</feature>
<comment type="caution">
    <text evidence="2">The sequence shown here is derived from an EMBL/GenBank/DDBJ whole genome shotgun (WGS) entry which is preliminary data.</text>
</comment>
<organism evidence="2 3">
    <name type="scientific">Liparis tanakae</name>
    <name type="common">Tanaka's snailfish</name>
    <dbReference type="NCBI Taxonomy" id="230148"/>
    <lineage>
        <taxon>Eukaryota</taxon>
        <taxon>Metazoa</taxon>
        <taxon>Chordata</taxon>
        <taxon>Craniata</taxon>
        <taxon>Vertebrata</taxon>
        <taxon>Euteleostomi</taxon>
        <taxon>Actinopterygii</taxon>
        <taxon>Neopterygii</taxon>
        <taxon>Teleostei</taxon>
        <taxon>Neoteleostei</taxon>
        <taxon>Acanthomorphata</taxon>
        <taxon>Eupercaria</taxon>
        <taxon>Perciformes</taxon>
        <taxon>Cottioidei</taxon>
        <taxon>Cottales</taxon>
        <taxon>Liparidae</taxon>
        <taxon>Liparis</taxon>
    </lineage>
</organism>
<gene>
    <name evidence="2" type="ORF">EYF80_059150</name>
</gene>
<name>A0A4Z2EPF1_9TELE</name>